<evidence type="ECO:0000313" key="3">
    <source>
        <dbReference type="Proteomes" id="UP000822688"/>
    </source>
</evidence>
<dbReference type="GO" id="GO:0031969">
    <property type="term" value="C:chloroplast membrane"/>
    <property type="evidence" value="ECO:0007669"/>
    <property type="project" value="TreeGrafter"/>
</dbReference>
<sequence>MATACEMMRINQSVVVRTCNIPSVTTTCMLNKMSTLRASNSLLSLRLPNLQLNRISHAPAGRQLPFRQPMPKGLVCRAADASFGEPQAVFPRVNVRDPYKRLGVSPDASEEEIREAKNYLSEQYHNHERSRESIEAAYEKIIMQSFRVRKASKINLKSNLKKKVEDSPPWVRAYLSMVEVPNKTIIGQRAALFFLLGVWSVFNPAEGGPAFQVAVSLAACVYFINDRLKSLGRAFVLGLGALVVGWVFGSVLIPVIPPQLIPRTWSLELTTALISYVFLWFSCTFLK</sequence>
<dbReference type="InterPro" id="IPR001623">
    <property type="entry name" value="DnaJ_domain"/>
</dbReference>
<dbReference type="InterPro" id="IPR036869">
    <property type="entry name" value="J_dom_sf"/>
</dbReference>
<dbReference type="PANTHER" id="PTHR33372">
    <property type="match status" value="1"/>
</dbReference>
<comment type="caution">
    <text evidence="2">The sequence shown here is derived from an EMBL/GenBank/DDBJ whole genome shotgun (WGS) entry which is preliminary data.</text>
</comment>
<dbReference type="CDD" id="cd06257">
    <property type="entry name" value="DnaJ"/>
    <property type="match status" value="1"/>
</dbReference>
<dbReference type="EMBL" id="CM026428">
    <property type="protein sequence ID" value="KAG0567234.1"/>
    <property type="molecule type" value="Genomic_DNA"/>
</dbReference>
<keyword evidence="3" id="KW-1185">Reference proteome</keyword>
<organism evidence="2 3">
    <name type="scientific">Ceratodon purpureus</name>
    <name type="common">Fire moss</name>
    <name type="synonym">Dicranum purpureum</name>
    <dbReference type="NCBI Taxonomy" id="3225"/>
    <lineage>
        <taxon>Eukaryota</taxon>
        <taxon>Viridiplantae</taxon>
        <taxon>Streptophyta</taxon>
        <taxon>Embryophyta</taxon>
        <taxon>Bryophyta</taxon>
        <taxon>Bryophytina</taxon>
        <taxon>Bryopsida</taxon>
        <taxon>Dicranidae</taxon>
        <taxon>Pseudoditrichales</taxon>
        <taxon>Ditrichaceae</taxon>
        <taxon>Ceratodon</taxon>
    </lineage>
</organism>
<gene>
    <name evidence="2" type="ORF">KC19_7G120100</name>
</gene>
<name>A0A8T0HA53_CERPU</name>
<keyword evidence="1" id="KW-0472">Membrane</keyword>
<proteinExistence type="predicted"/>
<feature type="transmembrane region" description="Helical" evidence="1">
    <location>
        <begin position="269"/>
        <end position="286"/>
    </location>
</feature>
<reference evidence="2" key="1">
    <citation type="submission" date="2020-06" db="EMBL/GenBank/DDBJ databases">
        <title>WGS assembly of Ceratodon purpureus strain R40.</title>
        <authorList>
            <person name="Carey S.B."/>
            <person name="Jenkins J."/>
            <person name="Shu S."/>
            <person name="Lovell J.T."/>
            <person name="Sreedasyam A."/>
            <person name="Maumus F."/>
            <person name="Tiley G.P."/>
            <person name="Fernandez-Pozo N."/>
            <person name="Barry K."/>
            <person name="Chen C."/>
            <person name="Wang M."/>
            <person name="Lipzen A."/>
            <person name="Daum C."/>
            <person name="Saski C.A."/>
            <person name="Payton A.C."/>
            <person name="Mcbreen J.C."/>
            <person name="Conrad R.E."/>
            <person name="Kollar L.M."/>
            <person name="Olsson S."/>
            <person name="Huttunen S."/>
            <person name="Landis J.B."/>
            <person name="Wickett N.J."/>
            <person name="Johnson M.G."/>
            <person name="Rensing S.A."/>
            <person name="Grimwood J."/>
            <person name="Schmutz J."/>
            <person name="Mcdaniel S.F."/>
        </authorList>
    </citation>
    <scope>NUCLEOTIDE SEQUENCE</scope>
    <source>
        <strain evidence="2">R40</strain>
    </source>
</reference>
<dbReference type="Proteomes" id="UP000822688">
    <property type="component" value="Chromosome 7"/>
</dbReference>
<dbReference type="Pfam" id="PF11833">
    <property type="entry name" value="CPP1-like"/>
    <property type="match status" value="1"/>
</dbReference>
<protein>
    <recommendedName>
        <fullName evidence="4">Protein CHAPERONE-LIKE PROTEIN OF POR1, chloroplastic</fullName>
    </recommendedName>
</protein>
<dbReference type="InterPro" id="IPR021788">
    <property type="entry name" value="CPP1-like"/>
</dbReference>
<accession>A0A8T0HA53</accession>
<keyword evidence="1" id="KW-1133">Transmembrane helix</keyword>
<keyword evidence="1" id="KW-0812">Transmembrane</keyword>
<evidence type="ECO:0000256" key="1">
    <source>
        <dbReference type="SAM" id="Phobius"/>
    </source>
</evidence>
<feature type="transmembrane region" description="Helical" evidence="1">
    <location>
        <begin position="236"/>
        <end position="257"/>
    </location>
</feature>
<dbReference type="SUPFAM" id="SSF46565">
    <property type="entry name" value="Chaperone J-domain"/>
    <property type="match status" value="1"/>
</dbReference>
<evidence type="ECO:0008006" key="4">
    <source>
        <dbReference type="Google" id="ProtNLM"/>
    </source>
</evidence>
<dbReference type="PANTHER" id="PTHR33372:SF2">
    <property type="entry name" value="PROTEIN CHAPERONE-LIKE PROTEIN OF POR1, CHLOROPLASTIC"/>
    <property type="match status" value="1"/>
</dbReference>
<evidence type="ECO:0000313" key="2">
    <source>
        <dbReference type="EMBL" id="KAG0567234.1"/>
    </source>
</evidence>
<dbReference type="AlphaFoldDB" id="A0A8T0HA53"/>